<dbReference type="InterPro" id="IPR045032">
    <property type="entry name" value="PEL"/>
</dbReference>
<dbReference type="GO" id="GO:0005576">
    <property type="term" value="C:extracellular region"/>
    <property type="evidence" value="ECO:0007669"/>
    <property type="project" value="UniProtKB-SubCell"/>
</dbReference>
<dbReference type="InterPro" id="IPR018247">
    <property type="entry name" value="EF_Hand_1_Ca_BS"/>
</dbReference>
<dbReference type="SUPFAM" id="SSF51126">
    <property type="entry name" value="Pectin lyase-like"/>
    <property type="match status" value="1"/>
</dbReference>
<sequence precursor="true">MKHQMATGGVARLSLIAALLAAQPAAGVTYQASGFASVAALGRAGTNGGGDGPVVVVDNQAALEHYLAGDTPRTVAIRGSIEISEFGKELTVGSNKTVLGLGDDAELVYGGLRVINESNVVIRNLTIRDSFVEGDWDGKTQDFDGIQVDNSHHVWIDHVHLTRMGDGLIDLRQGGLDYVTISNSILSEHNKALGVGWTDESDQHVTIHHTWIHDTHQRNPSFDNVIGHFYNNLMEDVTSYGLNPRNNAVVVSENNIFDNVNRPYNIDGDAELVARGDVLTNSPNADTPTGDAFDPREFYDYTLTDTRSLRDYVMANAGPQAAIGVLPLFGDYNDDGQVDAADYTVWRDSLGAQAGALPNDPHLGPIGDAQYQTWRANFGQTREPATFPFAPTAAPEPAAALLLMLLLAAAAIRWTRRPVRLPVAAAA</sequence>
<dbReference type="OrthoDB" id="247441at2"/>
<dbReference type="PANTHER" id="PTHR31683">
    <property type="entry name" value="PECTATE LYASE 18-RELATED"/>
    <property type="match status" value="1"/>
</dbReference>
<gene>
    <name evidence="6" type="primary">pelA_1</name>
    <name evidence="6" type="ORF">KOR34_38810</name>
</gene>
<comment type="caution">
    <text evidence="6">The sequence shown here is derived from an EMBL/GenBank/DDBJ whole genome shotgun (WGS) entry which is preliminary data.</text>
</comment>
<comment type="similarity">
    <text evidence="3">Belongs to the polysaccharide lyase 1 family.</text>
</comment>
<dbReference type="RefSeq" id="WP_146567161.1">
    <property type="nucleotide sequence ID" value="NZ_SIHJ01000002.1"/>
</dbReference>
<accession>A0A5C5V8F5</accession>
<evidence type="ECO:0000256" key="3">
    <source>
        <dbReference type="RuleBase" id="RU361173"/>
    </source>
</evidence>
<evidence type="ECO:0000256" key="1">
    <source>
        <dbReference type="ARBA" id="ARBA00016512"/>
    </source>
</evidence>
<feature type="chain" id="PRO_5022886590" description="Probable pectate lyase C" evidence="4">
    <location>
        <begin position="22"/>
        <end position="427"/>
    </location>
</feature>
<dbReference type="PANTHER" id="PTHR31683:SF18">
    <property type="entry name" value="PECTATE LYASE 21-RELATED"/>
    <property type="match status" value="1"/>
</dbReference>
<comment type="subcellular location">
    <subcellularLocation>
        <location evidence="3">Secreted</location>
    </subcellularLocation>
</comment>
<feature type="signal peptide" evidence="4">
    <location>
        <begin position="1"/>
        <end position="21"/>
    </location>
</feature>
<evidence type="ECO:0000313" key="7">
    <source>
        <dbReference type="Proteomes" id="UP000316714"/>
    </source>
</evidence>
<dbReference type="Proteomes" id="UP000316714">
    <property type="component" value="Unassembled WGS sequence"/>
</dbReference>
<dbReference type="PROSITE" id="PS00018">
    <property type="entry name" value="EF_HAND_1"/>
    <property type="match status" value="1"/>
</dbReference>
<dbReference type="Gene3D" id="2.160.20.10">
    <property type="entry name" value="Single-stranded right-handed beta-helix, Pectin lyase-like"/>
    <property type="match status" value="1"/>
</dbReference>
<feature type="domain" description="Pectate lyase" evidence="5">
    <location>
        <begin position="52"/>
        <end position="263"/>
    </location>
</feature>
<keyword evidence="4" id="KW-0732">Signal</keyword>
<keyword evidence="3" id="KW-0624">Polysaccharide degradation</keyword>
<evidence type="ECO:0000256" key="4">
    <source>
        <dbReference type="SAM" id="SignalP"/>
    </source>
</evidence>
<dbReference type="GO" id="GO:0030570">
    <property type="term" value="F:pectate lyase activity"/>
    <property type="evidence" value="ECO:0007669"/>
    <property type="project" value="InterPro"/>
</dbReference>
<protein>
    <recommendedName>
        <fullName evidence="1">Probable pectate lyase C</fullName>
    </recommendedName>
</protein>
<keyword evidence="3" id="KW-0119">Carbohydrate metabolism</keyword>
<dbReference type="InterPro" id="IPR012334">
    <property type="entry name" value="Pectin_lyas_fold"/>
</dbReference>
<name>A0A5C5V8F5_9BACT</name>
<dbReference type="AlphaFoldDB" id="A0A5C5V8F5"/>
<reference evidence="6 7" key="1">
    <citation type="submission" date="2019-02" db="EMBL/GenBank/DDBJ databases">
        <title>Deep-cultivation of Planctomycetes and their phenomic and genomic characterization uncovers novel biology.</title>
        <authorList>
            <person name="Wiegand S."/>
            <person name="Jogler M."/>
            <person name="Boedeker C."/>
            <person name="Pinto D."/>
            <person name="Vollmers J."/>
            <person name="Rivas-Marin E."/>
            <person name="Kohn T."/>
            <person name="Peeters S.H."/>
            <person name="Heuer A."/>
            <person name="Rast P."/>
            <person name="Oberbeckmann S."/>
            <person name="Bunk B."/>
            <person name="Jeske O."/>
            <person name="Meyerdierks A."/>
            <person name="Storesund J.E."/>
            <person name="Kallscheuer N."/>
            <person name="Luecker S."/>
            <person name="Lage O.M."/>
            <person name="Pohl T."/>
            <person name="Merkel B.J."/>
            <person name="Hornburger P."/>
            <person name="Mueller R.-W."/>
            <person name="Bruemmer F."/>
            <person name="Labrenz M."/>
            <person name="Spormann A.M."/>
            <person name="Op Den Camp H."/>
            <person name="Overmann J."/>
            <person name="Amann R."/>
            <person name="Jetten M.S.M."/>
            <person name="Mascher T."/>
            <person name="Medema M.H."/>
            <person name="Devos D.P."/>
            <person name="Kaster A.-K."/>
            <person name="Ovreas L."/>
            <person name="Rohde M."/>
            <person name="Galperin M.Y."/>
            <person name="Jogler C."/>
        </authorList>
    </citation>
    <scope>NUCLEOTIDE SEQUENCE [LARGE SCALE GENOMIC DNA]</scope>
    <source>
        <strain evidence="6 7">KOR34</strain>
    </source>
</reference>
<evidence type="ECO:0000259" key="5">
    <source>
        <dbReference type="SMART" id="SM00656"/>
    </source>
</evidence>
<organism evidence="6 7">
    <name type="scientific">Posidoniimonas corsicana</name>
    <dbReference type="NCBI Taxonomy" id="1938618"/>
    <lineage>
        <taxon>Bacteria</taxon>
        <taxon>Pseudomonadati</taxon>
        <taxon>Planctomycetota</taxon>
        <taxon>Planctomycetia</taxon>
        <taxon>Pirellulales</taxon>
        <taxon>Lacipirellulaceae</taxon>
        <taxon>Posidoniimonas</taxon>
    </lineage>
</organism>
<evidence type="ECO:0000313" key="6">
    <source>
        <dbReference type="EMBL" id="TWT34045.1"/>
    </source>
</evidence>
<dbReference type="EMBL" id="SIHJ01000002">
    <property type="protein sequence ID" value="TWT34045.1"/>
    <property type="molecule type" value="Genomic_DNA"/>
</dbReference>
<dbReference type="GO" id="GO:0000272">
    <property type="term" value="P:polysaccharide catabolic process"/>
    <property type="evidence" value="ECO:0007669"/>
    <property type="project" value="UniProtKB-KW"/>
</dbReference>
<keyword evidence="3" id="KW-0964">Secreted</keyword>
<dbReference type="Pfam" id="PF00544">
    <property type="entry name" value="Pectate_lyase_4"/>
    <property type="match status" value="1"/>
</dbReference>
<keyword evidence="2 3" id="KW-0456">Lyase</keyword>
<dbReference type="SMART" id="SM00656">
    <property type="entry name" value="Amb_all"/>
    <property type="match status" value="1"/>
</dbReference>
<evidence type="ECO:0000256" key="2">
    <source>
        <dbReference type="ARBA" id="ARBA00023239"/>
    </source>
</evidence>
<dbReference type="InterPro" id="IPR011050">
    <property type="entry name" value="Pectin_lyase_fold/virulence"/>
</dbReference>
<keyword evidence="7" id="KW-1185">Reference proteome</keyword>
<dbReference type="InterPro" id="IPR002022">
    <property type="entry name" value="Pec_lyase"/>
</dbReference>
<proteinExistence type="inferred from homology"/>